<gene>
    <name evidence="6" type="ORF">BST96_04740</name>
</gene>
<evidence type="ECO:0000256" key="5">
    <source>
        <dbReference type="PIRSR" id="PIRSR604294-1"/>
    </source>
</evidence>
<feature type="binding site" evidence="5">
    <location>
        <position position="467"/>
    </location>
    <ligand>
        <name>Fe cation</name>
        <dbReference type="ChEBI" id="CHEBI:24875"/>
        <note>catalytic</note>
    </ligand>
</feature>
<keyword evidence="4 5" id="KW-0408">Iron</keyword>
<name>A0A1X9NAL5_9GAMM</name>
<comment type="similarity">
    <text evidence="1">Belongs to the carotenoid oxygenase family.</text>
</comment>
<dbReference type="InterPro" id="IPR004294">
    <property type="entry name" value="Carotenoid_Oase"/>
</dbReference>
<dbReference type="STRING" id="716816.BST96_04740"/>
<accession>A0A1X9NAL5</accession>
<dbReference type="PANTHER" id="PTHR10543">
    <property type="entry name" value="BETA-CAROTENE DIOXYGENASE"/>
    <property type="match status" value="1"/>
</dbReference>
<dbReference type="AlphaFoldDB" id="A0A1X9NAL5"/>
<keyword evidence="3" id="KW-0560">Oxidoreductase</keyword>
<dbReference type="GO" id="GO:0016121">
    <property type="term" value="P:carotene catabolic process"/>
    <property type="evidence" value="ECO:0007669"/>
    <property type="project" value="TreeGrafter"/>
</dbReference>
<dbReference type="GO" id="GO:0046872">
    <property type="term" value="F:metal ion binding"/>
    <property type="evidence" value="ECO:0007669"/>
    <property type="project" value="UniProtKB-KW"/>
</dbReference>
<comment type="cofactor">
    <cofactor evidence="5">
        <name>Fe(2+)</name>
        <dbReference type="ChEBI" id="CHEBI:29033"/>
    </cofactor>
    <text evidence="5">Binds 1 Fe(2+) ion per subunit.</text>
</comment>
<evidence type="ECO:0000256" key="4">
    <source>
        <dbReference type="ARBA" id="ARBA00023004"/>
    </source>
</evidence>
<dbReference type="PANTHER" id="PTHR10543:SF89">
    <property type="entry name" value="CAROTENOID 9,10(9',10')-CLEAVAGE DIOXYGENASE 1"/>
    <property type="match status" value="1"/>
</dbReference>
<evidence type="ECO:0000256" key="3">
    <source>
        <dbReference type="ARBA" id="ARBA00023002"/>
    </source>
</evidence>
<dbReference type="EMBL" id="CP019343">
    <property type="protein sequence ID" value="ARN73482.1"/>
    <property type="molecule type" value="Genomic_DNA"/>
</dbReference>
<keyword evidence="7" id="KW-1185">Reference proteome</keyword>
<dbReference type="Proteomes" id="UP000193450">
    <property type="component" value="Chromosome"/>
</dbReference>
<protein>
    <submittedName>
        <fullName evidence="6">Uncharacterized protein</fullName>
    </submittedName>
</protein>
<dbReference type="Pfam" id="PF03055">
    <property type="entry name" value="RPE65"/>
    <property type="match status" value="1"/>
</dbReference>
<feature type="binding site" evidence="5">
    <location>
        <position position="281"/>
    </location>
    <ligand>
        <name>Fe cation</name>
        <dbReference type="ChEBI" id="CHEBI:24875"/>
        <note>catalytic</note>
    </ligand>
</feature>
<proteinExistence type="inferred from homology"/>
<evidence type="ECO:0000313" key="6">
    <source>
        <dbReference type="EMBL" id="ARN73482.1"/>
    </source>
</evidence>
<sequence length="476" mass="53601">MDQLPTIKGNFEAQEQEFDFWVDTIEGKVPEDLTGSFYRNGPGRLKLGDEEFGHWFDGDGMIARTTFRDGKVHFANKFIRTPKYVKETAAGKMIYRGFGGAPKGSILRRFALPAQPANTGLILHGGKFLALGEGGRPFAVEPDTLDTEGEYNYDGRLGKTFSAHGKKNPFTGYYYNFGMRFGAKPSFDFYKISPSGTLVDSATFYLDHMPMLHDFALTENYAIFIQSSVGMSANPLPILLGGSVADAMQFDNRLRNKIIVIDLHNLKLVDEIDIEPLASLHFGNAYEKNNELHFDIIQTKESAYSTPTRKNKPLNIFDPDVDFKMGGGEYMRFVVNLRHGTAIKEVINDALLGEFPQWDWTLSTKENRYALSTAYPEGGPKTYFTGIQKIDRQTGKVEVHDFGNYRFTGEPLMVAKANAKSEDEFWAMCYVYNGNTDKTEVVIIDSEDFTGEQAVIKLDFHMPQGFHGMFTPKVYV</sequence>
<evidence type="ECO:0000256" key="2">
    <source>
        <dbReference type="ARBA" id="ARBA00022723"/>
    </source>
</evidence>
<feature type="binding site" evidence="5">
    <location>
        <position position="164"/>
    </location>
    <ligand>
        <name>Fe cation</name>
        <dbReference type="ChEBI" id="CHEBI:24875"/>
        <note>catalytic</note>
    </ligand>
</feature>
<reference evidence="6 7" key="1">
    <citation type="submission" date="2016-11" db="EMBL/GenBank/DDBJ databases">
        <title>Trade-off between light-utilization and light-protection in marine flavobacteria.</title>
        <authorList>
            <person name="Kumagai Y."/>
        </authorList>
    </citation>
    <scope>NUCLEOTIDE SEQUENCE [LARGE SCALE GENOMIC DNA]</scope>
    <source>
        <strain evidence="6 7">NBRC 107125</strain>
    </source>
</reference>
<dbReference type="KEGG" id="osg:BST96_04740"/>
<organism evidence="6 7">
    <name type="scientific">Oceanicoccus sagamiensis</name>
    <dbReference type="NCBI Taxonomy" id="716816"/>
    <lineage>
        <taxon>Bacteria</taxon>
        <taxon>Pseudomonadati</taxon>
        <taxon>Pseudomonadota</taxon>
        <taxon>Gammaproteobacteria</taxon>
        <taxon>Cellvibrionales</taxon>
        <taxon>Spongiibacteraceae</taxon>
        <taxon>Oceanicoccus</taxon>
    </lineage>
</organism>
<evidence type="ECO:0000313" key="7">
    <source>
        <dbReference type="Proteomes" id="UP000193450"/>
    </source>
</evidence>
<evidence type="ECO:0000256" key="1">
    <source>
        <dbReference type="ARBA" id="ARBA00006787"/>
    </source>
</evidence>
<dbReference type="GO" id="GO:0010436">
    <property type="term" value="F:carotenoid dioxygenase activity"/>
    <property type="evidence" value="ECO:0007669"/>
    <property type="project" value="TreeGrafter"/>
</dbReference>
<feature type="binding site" evidence="5">
    <location>
        <position position="213"/>
    </location>
    <ligand>
        <name>Fe cation</name>
        <dbReference type="ChEBI" id="CHEBI:24875"/>
        <note>catalytic</note>
    </ligand>
</feature>
<keyword evidence="2 5" id="KW-0479">Metal-binding</keyword>